<gene>
    <name evidence="2" type="ORF">CCZ37_17850</name>
</gene>
<dbReference type="InterPro" id="IPR042099">
    <property type="entry name" value="ANL_N_sf"/>
</dbReference>
<protein>
    <submittedName>
        <fullName evidence="2">Long-chain fatty acid--CoA ligase</fullName>
    </submittedName>
</protein>
<dbReference type="Pfam" id="PF04443">
    <property type="entry name" value="LuxE"/>
    <property type="match status" value="1"/>
</dbReference>
<accession>A0A223N3R7</accession>
<dbReference type="KEGG" id="vqi:CCZ37_17850"/>
<dbReference type="SUPFAM" id="SSF56801">
    <property type="entry name" value="Acetyl-CoA synthetase-like"/>
    <property type="match status" value="1"/>
</dbReference>
<dbReference type="RefSeq" id="WP_094501848.1">
    <property type="nucleotide sequence ID" value="NZ_CAWNHI010000002.1"/>
</dbReference>
<dbReference type="GO" id="GO:0047474">
    <property type="term" value="F:long-chain fatty acid--protein ligase activity"/>
    <property type="evidence" value="ECO:0007669"/>
    <property type="project" value="InterPro"/>
</dbReference>
<name>A0A223N3R7_9VIBR</name>
<dbReference type="EMBL" id="CP022742">
    <property type="protein sequence ID" value="ASU24310.1"/>
    <property type="molecule type" value="Genomic_DNA"/>
</dbReference>
<evidence type="ECO:0000313" key="3">
    <source>
        <dbReference type="Proteomes" id="UP000215148"/>
    </source>
</evidence>
<dbReference type="AlphaFoldDB" id="A0A223N3R7"/>
<dbReference type="PIRSF" id="PIRSF016580">
    <property type="entry name" value="Acyl-protein_synthetase_LuxE"/>
    <property type="match status" value="1"/>
</dbReference>
<evidence type="ECO:0000259" key="1">
    <source>
        <dbReference type="Pfam" id="PF04443"/>
    </source>
</evidence>
<keyword evidence="3" id="KW-1185">Reference proteome</keyword>
<evidence type="ECO:0000313" key="2">
    <source>
        <dbReference type="EMBL" id="ASU24310.1"/>
    </source>
</evidence>
<dbReference type="InterPro" id="IPR016671">
    <property type="entry name" value="LuxE_bac"/>
</dbReference>
<dbReference type="GO" id="GO:0008218">
    <property type="term" value="P:bioluminescence"/>
    <property type="evidence" value="ECO:0007669"/>
    <property type="project" value="InterPro"/>
</dbReference>
<dbReference type="Proteomes" id="UP000215148">
    <property type="component" value="Chromosome 2"/>
</dbReference>
<reference evidence="2 3" key="1">
    <citation type="submission" date="2017-08" db="EMBL/GenBank/DDBJ databases">
        <title>The Vibrio qinghaiensis sp.-Q67 is a luminous bacteria isolated firstly from Qinghai lake, Qinghai province, China, which has been proved to be very sensitive to detect environmental and food pollutants. Therefore, complete genome analysis of V. qinghaiensis sp.-Q67 highlights the potential application of this strain on detection of hazards in the contaminated environments.</title>
        <authorList>
            <person name="Gong L."/>
        </authorList>
    </citation>
    <scope>NUCLEOTIDE SEQUENCE [LARGE SCALE GENOMIC DNA]</scope>
    <source>
        <strain evidence="2 3">Q67</strain>
    </source>
</reference>
<dbReference type="InterPro" id="IPR007534">
    <property type="entry name" value="LuxE"/>
</dbReference>
<sequence length="384" mass="44694">MDTTLPLIDKQAVDKFDIEASSYLDDLIFMSEPNSWSYEEQEKIRHDVIMKAFRWHYQNNTDYRRYCQTIGIGLEIEHLDDIPVYPTSIFKTMRVTSAKPQEIEHWFTSSGTQGQKSHIPRDRLSIERLLGSVNYGMKLVGAWFDHEMELVNLGPDRFNAHNIWFKYVMSLVELLYPTAFTAKDDLVDFDQTLMHLYRIQSMGKTTCLIGPPYFVYLLCQHMKAEKIHFRAGHKLYIITGGGWKTHENSALNRDQFNQLLMETFGLNDISQIRDTFNQVELNTCFFEDDQQRKCVPPWVYARALNPRTLQPLPDGEIGLMSYMDASATSYPAFLITDDLGYIHQHTEKIAYTTVQIVRRINTRAQKGCALKMSQHFSFPQITPQ</sequence>
<keyword evidence="2" id="KW-0436">Ligase</keyword>
<feature type="domain" description="Acyl-protein synthetase LuxE" evidence="1">
    <location>
        <begin position="12"/>
        <end position="376"/>
    </location>
</feature>
<dbReference type="Gene3D" id="3.40.50.12780">
    <property type="entry name" value="N-terminal domain of ligase-like"/>
    <property type="match status" value="1"/>
</dbReference>
<organism evidence="2 3">
    <name type="scientific">Vibrio qinghaiensis</name>
    <dbReference type="NCBI Taxonomy" id="2025808"/>
    <lineage>
        <taxon>Bacteria</taxon>
        <taxon>Pseudomonadati</taxon>
        <taxon>Pseudomonadota</taxon>
        <taxon>Gammaproteobacteria</taxon>
        <taxon>Vibrionales</taxon>
        <taxon>Vibrionaceae</taxon>
        <taxon>Vibrio</taxon>
    </lineage>
</organism>
<proteinExistence type="predicted"/>